<comment type="function">
    <text evidence="8">Part of a membrane-bound complex that couples electron transfer with translocation of ions across the membrane.</text>
</comment>
<dbReference type="OrthoDB" id="9782945at2"/>
<dbReference type="Pfam" id="PF02508">
    <property type="entry name" value="Rnf-Nqr"/>
    <property type="match status" value="1"/>
</dbReference>
<proteinExistence type="inferred from homology"/>
<comment type="subcellular location">
    <subcellularLocation>
        <location evidence="8">Cell membrane</location>
        <topology evidence="8">Multi-pass membrane protein</topology>
    </subcellularLocation>
    <subcellularLocation>
        <location evidence="1">Endomembrane system</location>
        <topology evidence="1">Multi-pass membrane protein</topology>
    </subcellularLocation>
</comment>
<dbReference type="InterPro" id="IPR010968">
    <property type="entry name" value="RnfE"/>
</dbReference>
<evidence type="ECO:0000256" key="2">
    <source>
        <dbReference type="ARBA" id="ARBA00022448"/>
    </source>
</evidence>
<evidence type="ECO:0000256" key="5">
    <source>
        <dbReference type="ARBA" id="ARBA00022982"/>
    </source>
</evidence>
<sequence>MAKGKSMFTVFSKGILAENPALRQMLGLCPTLAVTTAVTNGIGMGAATTFVLVCSGVVVSLLRGVIPTNMRLPAFITVIAGFVTLVMMIVEAYLPELNAALGIYLPLIVVNCIVLGRAEVFASKHPVREAALDGFGMGVGFTVALVLMSAVREVLGAGTFAGIPVLPDFIEPMTVFVMPPGGFAVLGVLIAGSVAVEALRRRADGSETKEAMLPEDACAACGMCDLKEREA</sequence>
<keyword evidence="4 8" id="KW-1278">Translocase</keyword>
<accession>A0A2K2UDK6</accession>
<dbReference type="GO" id="GO:0022900">
    <property type="term" value="P:electron transport chain"/>
    <property type="evidence" value="ECO:0007669"/>
    <property type="project" value="UniProtKB-UniRule"/>
</dbReference>
<dbReference type="PANTHER" id="PTHR30586">
    <property type="entry name" value="ELECTRON TRANSPORT COMPLEX PROTEIN RNFE"/>
    <property type="match status" value="1"/>
</dbReference>
<reference evidence="10" key="1">
    <citation type="submission" date="2018-01" db="EMBL/GenBank/DDBJ databases">
        <title>Rubneribacter badeniensis gen. nov., sp. nov., and Colonibacter rubneri, gen. nov., sp. nov., WGS of new members of the Eggerthellaceae.</title>
        <authorList>
            <person name="Danylec N."/>
            <person name="Stoll D.A."/>
            <person name="Doetsch A."/>
            <person name="Kulling S.E."/>
            <person name="Huch M."/>
        </authorList>
    </citation>
    <scope>NUCLEOTIDE SEQUENCE [LARGE SCALE GENOMIC DNA]</scope>
    <source>
        <strain evidence="10">ResAG-96</strain>
    </source>
</reference>
<name>A0A2K2UDK6_9ACTN</name>
<dbReference type="Proteomes" id="UP000236197">
    <property type="component" value="Unassembled WGS sequence"/>
</dbReference>
<dbReference type="EMBL" id="PPEK01000002">
    <property type="protein sequence ID" value="PNV68417.1"/>
    <property type="molecule type" value="Genomic_DNA"/>
</dbReference>
<dbReference type="GO" id="GO:0005886">
    <property type="term" value="C:plasma membrane"/>
    <property type="evidence" value="ECO:0007669"/>
    <property type="project" value="UniProtKB-SubCell"/>
</dbReference>
<evidence type="ECO:0000256" key="4">
    <source>
        <dbReference type="ARBA" id="ARBA00022967"/>
    </source>
</evidence>
<dbReference type="GO" id="GO:0012505">
    <property type="term" value="C:endomembrane system"/>
    <property type="evidence" value="ECO:0007669"/>
    <property type="project" value="UniProtKB-SubCell"/>
</dbReference>
<keyword evidence="5 8" id="KW-0249">Electron transport</keyword>
<feature type="transmembrane region" description="Helical" evidence="8">
    <location>
        <begin position="74"/>
        <end position="94"/>
    </location>
</feature>
<dbReference type="HAMAP" id="MF_00478">
    <property type="entry name" value="RsxE_RnfE"/>
    <property type="match status" value="1"/>
</dbReference>
<evidence type="ECO:0000256" key="3">
    <source>
        <dbReference type="ARBA" id="ARBA00022692"/>
    </source>
</evidence>
<protein>
    <recommendedName>
        <fullName evidence="8">Ion-translocating oxidoreductase complex subunit E</fullName>
        <ecNumber evidence="8">7.-.-.-</ecNumber>
    </recommendedName>
    <alternativeName>
        <fullName evidence="8">Rnf electron transport complex subunit E</fullName>
    </alternativeName>
</protein>
<dbReference type="PANTHER" id="PTHR30586:SF0">
    <property type="entry name" value="ION-TRANSLOCATING OXIDOREDUCTASE COMPLEX SUBUNIT E"/>
    <property type="match status" value="1"/>
</dbReference>
<keyword evidence="8" id="KW-1003">Cell membrane</keyword>
<keyword evidence="6 8" id="KW-1133">Transmembrane helix</keyword>
<keyword evidence="3 8" id="KW-0812">Transmembrane</keyword>
<feature type="transmembrane region" description="Helical" evidence="8">
    <location>
        <begin position="42"/>
        <end position="62"/>
    </location>
</feature>
<organism evidence="9 10">
    <name type="scientific">Enteroscipio rubneri</name>
    <dbReference type="NCBI Taxonomy" id="2070686"/>
    <lineage>
        <taxon>Bacteria</taxon>
        <taxon>Bacillati</taxon>
        <taxon>Actinomycetota</taxon>
        <taxon>Coriobacteriia</taxon>
        <taxon>Eggerthellales</taxon>
        <taxon>Eggerthellaceae</taxon>
        <taxon>Enteroscipio</taxon>
    </lineage>
</organism>
<dbReference type="AlphaFoldDB" id="A0A2K2UDK6"/>
<dbReference type="EC" id="7.-.-.-" evidence="8"/>
<comment type="similarity">
    <text evidence="8">Belongs to the NqrDE/RnfAE family.</text>
</comment>
<dbReference type="InterPro" id="IPR003667">
    <property type="entry name" value="NqrDE/RnfAE"/>
</dbReference>
<evidence type="ECO:0000313" key="10">
    <source>
        <dbReference type="Proteomes" id="UP000236197"/>
    </source>
</evidence>
<feature type="transmembrane region" description="Helical" evidence="8">
    <location>
        <begin position="130"/>
        <end position="151"/>
    </location>
</feature>
<feature type="transmembrane region" description="Helical" evidence="8">
    <location>
        <begin position="100"/>
        <end position="118"/>
    </location>
</feature>
<evidence type="ECO:0000256" key="7">
    <source>
        <dbReference type="ARBA" id="ARBA00023136"/>
    </source>
</evidence>
<keyword evidence="7 8" id="KW-0472">Membrane</keyword>
<dbReference type="NCBIfam" id="NF009070">
    <property type="entry name" value="PRK12405.1"/>
    <property type="match status" value="1"/>
</dbReference>
<feature type="transmembrane region" description="Helical" evidence="8">
    <location>
        <begin position="181"/>
        <end position="199"/>
    </location>
</feature>
<evidence type="ECO:0000313" key="9">
    <source>
        <dbReference type="EMBL" id="PNV68417.1"/>
    </source>
</evidence>
<comment type="caution">
    <text evidence="9">The sequence shown here is derived from an EMBL/GenBank/DDBJ whole genome shotgun (WGS) entry which is preliminary data.</text>
</comment>
<evidence type="ECO:0000256" key="6">
    <source>
        <dbReference type="ARBA" id="ARBA00022989"/>
    </source>
</evidence>
<comment type="subunit">
    <text evidence="8">The complex is composed of six subunits: RnfA, RnfB, RnfC, RnfD, RnfE and RnfG.</text>
</comment>
<keyword evidence="10" id="KW-1185">Reference proteome</keyword>
<keyword evidence="2 8" id="KW-0813">Transport</keyword>
<evidence type="ECO:0000256" key="1">
    <source>
        <dbReference type="ARBA" id="ARBA00004127"/>
    </source>
</evidence>
<dbReference type="PIRSF" id="PIRSF006102">
    <property type="entry name" value="NQR_DE"/>
    <property type="match status" value="1"/>
</dbReference>
<dbReference type="NCBIfam" id="TIGR01948">
    <property type="entry name" value="rnfE"/>
    <property type="match status" value="1"/>
</dbReference>
<evidence type="ECO:0000256" key="8">
    <source>
        <dbReference type="HAMAP-Rule" id="MF_00478"/>
    </source>
</evidence>
<gene>
    <name evidence="8" type="primary">rnfE</name>
    <name evidence="9" type="ORF">C2L71_03740</name>
</gene>